<feature type="domain" description="AAA+ ATPase" evidence="6">
    <location>
        <begin position="207"/>
        <end position="431"/>
    </location>
</feature>
<dbReference type="InterPro" id="IPR041677">
    <property type="entry name" value="DNA2/NAM7_AAA_11"/>
</dbReference>
<keyword evidence="4" id="KW-0347">Helicase</keyword>
<comment type="similarity">
    <text evidence="1">Belongs to the DNA2/NAM7 helicase family.</text>
</comment>
<dbReference type="SUPFAM" id="SSF52540">
    <property type="entry name" value="P-loop containing nucleoside triphosphate hydrolases"/>
    <property type="match status" value="1"/>
</dbReference>
<evidence type="ECO:0000256" key="4">
    <source>
        <dbReference type="ARBA" id="ARBA00022806"/>
    </source>
</evidence>
<comment type="caution">
    <text evidence="7">The sequence shown here is derived from an EMBL/GenBank/DDBJ whole genome shotgun (WGS) entry which is preliminary data.</text>
</comment>
<evidence type="ECO:0000313" key="8">
    <source>
        <dbReference type="Proteomes" id="UP001597112"/>
    </source>
</evidence>
<dbReference type="Gene3D" id="2.40.30.270">
    <property type="match status" value="1"/>
</dbReference>
<organism evidence="7 8">
    <name type="scientific">Ohtaekwangia kribbensis</name>
    <dbReference type="NCBI Taxonomy" id="688913"/>
    <lineage>
        <taxon>Bacteria</taxon>
        <taxon>Pseudomonadati</taxon>
        <taxon>Bacteroidota</taxon>
        <taxon>Cytophagia</taxon>
        <taxon>Cytophagales</taxon>
        <taxon>Fulvivirgaceae</taxon>
        <taxon>Ohtaekwangia</taxon>
    </lineage>
</organism>
<dbReference type="SMART" id="SM00382">
    <property type="entry name" value="AAA"/>
    <property type="match status" value="1"/>
</dbReference>
<dbReference type="RefSeq" id="WP_377586318.1">
    <property type="nucleotide sequence ID" value="NZ_JBHTKA010000016.1"/>
</dbReference>
<dbReference type="InterPro" id="IPR027417">
    <property type="entry name" value="P-loop_NTPase"/>
</dbReference>
<dbReference type="CDD" id="cd18808">
    <property type="entry name" value="SF1_C_Upf1"/>
    <property type="match status" value="1"/>
</dbReference>
<dbReference type="Pfam" id="PF13086">
    <property type="entry name" value="AAA_11"/>
    <property type="match status" value="1"/>
</dbReference>
<dbReference type="Gene3D" id="3.40.50.300">
    <property type="entry name" value="P-loop containing nucleotide triphosphate hydrolases"/>
    <property type="match status" value="2"/>
</dbReference>
<evidence type="ECO:0000256" key="5">
    <source>
        <dbReference type="ARBA" id="ARBA00022840"/>
    </source>
</evidence>
<dbReference type="InterPro" id="IPR047187">
    <property type="entry name" value="SF1_C_Upf1"/>
</dbReference>
<dbReference type="PANTHER" id="PTHR43788">
    <property type="entry name" value="DNA2/NAM7 HELICASE FAMILY MEMBER"/>
    <property type="match status" value="1"/>
</dbReference>
<sequence length="648" mass="73489">MTSHEQLQKTFELIKLERQADLEYYRQKVLLRSIHERTKEGTTWYPLRFNRDYIGTGERLIIEVERTNHLDQPHAFQSGKSVSVFSNASGKPEKEHVNGVVNYVRDNVMSITLNSDDVPDWIEDGLVGVDVMFDEMSYREMEFALKEVMKAEDNRVAMLREILLGGEKSLRLKVESVRTADGSIQAIPTTSLLNSSQHEALTKVMETADIAFVHGPPGTGKTTTLVQAIIATVRLEKQVLVCAPSNAAVDLLADKLSEQGMNVLRIGHPARVTEQSLSKTLDARIAAHSNYGELREIRKRMEQVRSMASKYKRNFGFHEREQRKLLKQEVKLLKSDADMLEFYIINDLLQNSDVICATLVGSSHPTLRGKKFRTAFIDEAGQALEPACWIPILRSERIIFAGDHLQLPPTIKSNEAARAGLSQTLFEKGIEKHPGQSSMLQVQYRMHEDIMKFSSQYFYKDELIADASVKHELLRPNQAPVEFIDTAGAGHAEEQDKETLSRFNHEEAQVLIRRVEKLVEEVGIEEWAEQKITLGIITPYRAQVDYILKLTEASSILEPLHGLISINTVDAFQGQERDVIAISFVRSNDKGEVGFLGDIRRTNVAMTRARKKLIMIGDSATLGSHPFYLELIEYVQQKEFYKSVFEIE</sequence>
<dbReference type="Pfam" id="PF13087">
    <property type="entry name" value="AAA_12"/>
    <property type="match status" value="1"/>
</dbReference>
<keyword evidence="8" id="KW-1185">Reference proteome</keyword>
<keyword evidence="3" id="KW-0378">Hydrolase</keyword>
<evidence type="ECO:0000256" key="3">
    <source>
        <dbReference type="ARBA" id="ARBA00022801"/>
    </source>
</evidence>
<dbReference type="Proteomes" id="UP001597112">
    <property type="component" value="Unassembled WGS sequence"/>
</dbReference>
<evidence type="ECO:0000256" key="2">
    <source>
        <dbReference type="ARBA" id="ARBA00022741"/>
    </source>
</evidence>
<evidence type="ECO:0000256" key="1">
    <source>
        <dbReference type="ARBA" id="ARBA00007913"/>
    </source>
</evidence>
<accession>A0ABW3KB88</accession>
<name>A0ABW3KB88_9BACT</name>
<proteinExistence type="inferred from homology"/>
<keyword evidence="2" id="KW-0547">Nucleotide-binding</keyword>
<protein>
    <submittedName>
        <fullName evidence="7">AAA domain-containing protein</fullName>
    </submittedName>
</protein>
<dbReference type="EMBL" id="JBHTKA010000016">
    <property type="protein sequence ID" value="MFD1003525.1"/>
    <property type="molecule type" value="Genomic_DNA"/>
</dbReference>
<gene>
    <name evidence="7" type="ORF">ACFQ21_29640</name>
</gene>
<dbReference type="InterPro" id="IPR050534">
    <property type="entry name" value="Coronavir_polyprotein_1ab"/>
</dbReference>
<evidence type="ECO:0000259" key="6">
    <source>
        <dbReference type="SMART" id="SM00382"/>
    </source>
</evidence>
<keyword evidence="5" id="KW-0067">ATP-binding</keyword>
<reference evidence="8" key="1">
    <citation type="journal article" date="2019" name="Int. J. Syst. Evol. Microbiol.">
        <title>The Global Catalogue of Microorganisms (GCM) 10K type strain sequencing project: providing services to taxonomists for standard genome sequencing and annotation.</title>
        <authorList>
            <consortium name="The Broad Institute Genomics Platform"/>
            <consortium name="The Broad Institute Genome Sequencing Center for Infectious Disease"/>
            <person name="Wu L."/>
            <person name="Ma J."/>
        </authorList>
    </citation>
    <scope>NUCLEOTIDE SEQUENCE [LARGE SCALE GENOMIC DNA]</scope>
    <source>
        <strain evidence="8">CCUG 58938</strain>
    </source>
</reference>
<evidence type="ECO:0000313" key="7">
    <source>
        <dbReference type="EMBL" id="MFD1003525.1"/>
    </source>
</evidence>
<dbReference type="InterPro" id="IPR003593">
    <property type="entry name" value="AAA+_ATPase"/>
</dbReference>
<dbReference type="InterPro" id="IPR041679">
    <property type="entry name" value="DNA2/NAM7-like_C"/>
</dbReference>
<dbReference type="PANTHER" id="PTHR43788:SF8">
    <property type="entry name" value="DNA-BINDING PROTEIN SMUBP-2"/>
    <property type="match status" value="1"/>
</dbReference>